<keyword evidence="7 9" id="KW-0472">Membrane</keyword>
<feature type="transmembrane region" description="Helical" evidence="9">
    <location>
        <begin position="142"/>
        <end position="164"/>
    </location>
</feature>
<dbReference type="OrthoDB" id="1368at2759"/>
<dbReference type="Proteomes" id="UP000660729">
    <property type="component" value="Unassembled WGS sequence"/>
</dbReference>
<sequence>MAAAGIPTVDHATQEKPPPVNGIFPVEHANQELPTPVNGVSTIDHAMQEKPIPVNGVPSVDHTIQYKATPVNGDSQALPAAPDLRRASVLQDEENFVPRPMFHQQTVHPVDIEDYFRGPRDATRHSKWSSFMRMHGSIMPKMIVPMTFVAAWATLITCISILVHPLQVDSVLITITGFVVSLSLSFRGTTAYERYTDGRKYWAQLSLNARSLARLIWVHAQERHEESAELGKHDLLAKLAALQLINAFAVSLKHRLRFEPSTQYPDLAPLLSHLHTLAGDADQNMLHERRISKVKAVGLRLGVPMAEDNPRFLLKKSKENLGNLPMEVIAYLASYIENIFKNHTLTISCHQGQAMTMLFNLSDVLAGCERVVNTPLPVAYSIAIAQITYVYVFALPFQLVGRLHWVTIPGTIIAGYIILGLAQIGHELENPFGQDVNDLPLDSFCAELATDIDILTSTPAALNDKAWMPHSGAKLLWPLSNMEYNAWEKKSEAEIRAALKAKAESRDVKHDRMATFVESKTLTNEPKA</sequence>
<dbReference type="Pfam" id="PF25539">
    <property type="entry name" value="Bestrophin_2"/>
    <property type="match status" value="1"/>
</dbReference>
<gene>
    <name evidence="10" type="ORF">HII31_10814</name>
</gene>
<evidence type="ECO:0000256" key="8">
    <source>
        <dbReference type="SAM" id="MobiDB-lite"/>
    </source>
</evidence>
<evidence type="ECO:0000256" key="3">
    <source>
        <dbReference type="ARBA" id="ARBA00022475"/>
    </source>
</evidence>
<evidence type="ECO:0000313" key="11">
    <source>
        <dbReference type="Proteomes" id="UP000660729"/>
    </source>
</evidence>
<keyword evidence="5 9" id="KW-1133">Transmembrane helix</keyword>
<dbReference type="PANTHER" id="PTHR33281:SF19">
    <property type="entry name" value="VOLTAGE-DEPENDENT ANION CHANNEL-FORMING PROTEIN YNEE"/>
    <property type="match status" value="1"/>
</dbReference>
<evidence type="ECO:0000256" key="4">
    <source>
        <dbReference type="ARBA" id="ARBA00022692"/>
    </source>
</evidence>
<reference evidence="10" key="1">
    <citation type="submission" date="2020-04" db="EMBL/GenBank/DDBJ databases">
        <title>Draft genome resource of the tomato pathogen Pseudocercospora fuligena.</title>
        <authorList>
            <person name="Zaccaron A."/>
        </authorList>
    </citation>
    <scope>NUCLEOTIDE SEQUENCE</scope>
    <source>
        <strain evidence="10">PF001</strain>
    </source>
</reference>
<feature type="transmembrane region" description="Helical" evidence="9">
    <location>
        <begin position="403"/>
        <end position="422"/>
    </location>
</feature>
<comment type="caution">
    <text evidence="10">The sequence shown here is derived from an EMBL/GenBank/DDBJ whole genome shotgun (WGS) entry which is preliminary data.</text>
</comment>
<evidence type="ECO:0000256" key="5">
    <source>
        <dbReference type="ARBA" id="ARBA00022989"/>
    </source>
</evidence>
<protein>
    <submittedName>
        <fullName evidence="10">Uncharacterized protein</fullName>
    </submittedName>
</protein>
<dbReference type="GO" id="GO:0005254">
    <property type="term" value="F:chloride channel activity"/>
    <property type="evidence" value="ECO:0007669"/>
    <property type="project" value="InterPro"/>
</dbReference>
<feature type="region of interest" description="Disordered" evidence="8">
    <location>
        <begin position="1"/>
        <end position="20"/>
    </location>
</feature>
<evidence type="ECO:0000256" key="9">
    <source>
        <dbReference type="SAM" id="Phobius"/>
    </source>
</evidence>
<evidence type="ECO:0000256" key="7">
    <source>
        <dbReference type="ARBA" id="ARBA00023136"/>
    </source>
</evidence>
<keyword evidence="2" id="KW-0813">Transport</keyword>
<dbReference type="InterPro" id="IPR044669">
    <property type="entry name" value="YneE/VCCN1/2-like"/>
</dbReference>
<comment type="subcellular location">
    <subcellularLocation>
        <location evidence="1">Cell membrane</location>
        <topology evidence="1">Multi-pass membrane protein</topology>
    </subcellularLocation>
</comment>
<keyword evidence="6" id="KW-0406">Ion transport</keyword>
<keyword evidence="3" id="KW-1003">Cell membrane</keyword>
<organism evidence="10 11">
    <name type="scientific">Pseudocercospora fuligena</name>
    <dbReference type="NCBI Taxonomy" id="685502"/>
    <lineage>
        <taxon>Eukaryota</taxon>
        <taxon>Fungi</taxon>
        <taxon>Dikarya</taxon>
        <taxon>Ascomycota</taxon>
        <taxon>Pezizomycotina</taxon>
        <taxon>Dothideomycetes</taxon>
        <taxon>Dothideomycetidae</taxon>
        <taxon>Mycosphaerellales</taxon>
        <taxon>Mycosphaerellaceae</taxon>
        <taxon>Pseudocercospora</taxon>
    </lineage>
</organism>
<dbReference type="EMBL" id="JABCIY010000219">
    <property type="protein sequence ID" value="KAF7187914.1"/>
    <property type="molecule type" value="Genomic_DNA"/>
</dbReference>
<evidence type="ECO:0000256" key="2">
    <source>
        <dbReference type="ARBA" id="ARBA00022448"/>
    </source>
</evidence>
<feature type="transmembrane region" description="Helical" evidence="9">
    <location>
        <begin position="378"/>
        <end position="397"/>
    </location>
</feature>
<dbReference type="PANTHER" id="PTHR33281">
    <property type="entry name" value="UPF0187 PROTEIN YNEE"/>
    <property type="match status" value="1"/>
</dbReference>
<feature type="transmembrane region" description="Helical" evidence="9">
    <location>
        <begin position="170"/>
        <end position="190"/>
    </location>
</feature>
<accession>A0A8H6RA74</accession>
<evidence type="ECO:0000256" key="1">
    <source>
        <dbReference type="ARBA" id="ARBA00004651"/>
    </source>
</evidence>
<dbReference type="GO" id="GO:0005886">
    <property type="term" value="C:plasma membrane"/>
    <property type="evidence" value="ECO:0007669"/>
    <property type="project" value="UniProtKB-SubCell"/>
</dbReference>
<evidence type="ECO:0000256" key="6">
    <source>
        <dbReference type="ARBA" id="ARBA00023065"/>
    </source>
</evidence>
<dbReference type="AlphaFoldDB" id="A0A8H6RA74"/>
<keyword evidence="4 9" id="KW-0812">Transmembrane</keyword>
<keyword evidence="11" id="KW-1185">Reference proteome</keyword>
<evidence type="ECO:0000313" key="10">
    <source>
        <dbReference type="EMBL" id="KAF7187914.1"/>
    </source>
</evidence>
<proteinExistence type="predicted"/>
<name>A0A8H6RA74_9PEZI</name>